<evidence type="ECO:0000256" key="1">
    <source>
        <dbReference type="ARBA" id="ARBA00009437"/>
    </source>
</evidence>
<dbReference type="GO" id="GO:0003700">
    <property type="term" value="F:DNA-binding transcription factor activity"/>
    <property type="evidence" value="ECO:0007669"/>
    <property type="project" value="InterPro"/>
</dbReference>
<dbReference type="Proteomes" id="UP000051221">
    <property type="component" value="Unassembled WGS sequence"/>
</dbReference>
<gene>
    <name evidence="6" type="ORF">AMR76_10315</name>
</gene>
<proteinExistence type="inferred from homology"/>
<evidence type="ECO:0000256" key="4">
    <source>
        <dbReference type="ARBA" id="ARBA00023163"/>
    </source>
</evidence>
<comment type="similarity">
    <text evidence="1">Belongs to the LysR transcriptional regulatory family.</text>
</comment>
<reference evidence="6 7" key="1">
    <citation type="submission" date="2015-08" db="EMBL/GenBank/DDBJ databases">
        <title>Antibacterial properties of a collection of Vibrionaceae strains.</title>
        <authorList>
            <person name="Giubergia S."/>
        </authorList>
    </citation>
    <scope>NUCLEOTIDE SEQUENCE [LARGE SCALE GENOMIC DNA]</scope>
    <source>
        <strain evidence="6 7">S0821</strain>
    </source>
</reference>
<dbReference type="InterPro" id="IPR037402">
    <property type="entry name" value="YidZ_PBP2"/>
</dbReference>
<keyword evidence="4" id="KW-0804">Transcription</keyword>
<dbReference type="InterPro" id="IPR050389">
    <property type="entry name" value="LysR-type_TF"/>
</dbReference>
<dbReference type="PANTHER" id="PTHR30118:SF11">
    <property type="entry name" value="HTH-TYPE TRANSCRIPTIONAL REGULATOR YIDZ"/>
    <property type="match status" value="1"/>
</dbReference>
<dbReference type="GO" id="GO:0003677">
    <property type="term" value="F:DNA binding"/>
    <property type="evidence" value="ECO:0007669"/>
    <property type="project" value="UniProtKB-KW"/>
</dbReference>
<evidence type="ECO:0000313" key="6">
    <source>
        <dbReference type="EMBL" id="KQH85676.1"/>
    </source>
</evidence>
<dbReference type="Pfam" id="PF03466">
    <property type="entry name" value="LysR_substrate"/>
    <property type="match status" value="1"/>
</dbReference>
<dbReference type="Gene3D" id="1.10.10.10">
    <property type="entry name" value="Winged helix-like DNA-binding domain superfamily/Winged helix DNA-binding domain"/>
    <property type="match status" value="1"/>
</dbReference>
<dbReference type="FunCoup" id="A0A0Q2XZ74">
    <property type="interactions" value="64"/>
</dbReference>
<dbReference type="AlphaFoldDB" id="A0A0Q2XZ74"/>
<dbReference type="PANTHER" id="PTHR30118">
    <property type="entry name" value="HTH-TYPE TRANSCRIPTIONAL REGULATOR LEUO-RELATED"/>
    <property type="match status" value="1"/>
</dbReference>
<dbReference type="SUPFAM" id="SSF53850">
    <property type="entry name" value="Periplasmic binding protein-like II"/>
    <property type="match status" value="1"/>
</dbReference>
<name>A0A0Q2XZ74_VIBFU</name>
<dbReference type="EMBL" id="LKHS01000009">
    <property type="protein sequence ID" value="KQH85676.1"/>
    <property type="molecule type" value="Genomic_DNA"/>
</dbReference>
<comment type="caution">
    <text evidence="6">The sequence shown here is derived from an EMBL/GenBank/DDBJ whole genome shotgun (WGS) entry which is preliminary data.</text>
</comment>
<evidence type="ECO:0000313" key="7">
    <source>
        <dbReference type="Proteomes" id="UP000051221"/>
    </source>
</evidence>
<feature type="domain" description="HTH lysR-type" evidence="5">
    <location>
        <begin position="8"/>
        <end position="65"/>
    </location>
</feature>
<evidence type="ECO:0000259" key="5">
    <source>
        <dbReference type="PROSITE" id="PS50931"/>
    </source>
</evidence>
<organism evidence="6 7">
    <name type="scientific">Vibrio furnissii</name>
    <dbReference type="NCBI Taxonomy" id="29494"/>
    <lineage>
        <taxon>Bacteria</taxon>
        <taxon>Pseudomonadati</taxon>
        <taxon>Pseudomonadota</taxon>
        <taxon>Gammaproteobacteria</taxon>
        <taxon>Vibrionales</taxon>
        <taxon>Vibrionaceae</taxon>
        <taxon>Vibrio</taxon>
    </lineage>
</organism>
<dbReference type="RefSeq" id="WP_055466018.1">
    <property type="nucleotide sequence ID" value="NZ_JAKNQA010000081.1"/>
</dbReference>
<dbReference type="NCBIfam" id="NF007581">
    <property type="entry name" value="PRK10216.1"/>
    <property type="match status" value="1"/>
</dbReference>
<keyword evidence="2" id="KW-0805">Transcription regulation</keyword>
<dbReference type="SUPFAM" id="SSF46785">
    <property type="entry name" value="Winged helix' DNA-binding domain"/>
    <property type="match status" value="1"/>
</dbReference>
<sequence>MKKSITRLDLNLLMTLRLILQEGSVSKAAKILNVTPSTVSKSLNKLRDWFDDPLFVKTQRGLVPTPMVQSMEPDLLEWLQIGQQILDKRSDESAKGINFHLMVESPLLLTMLNNLLPKIHSRYPDAKVKTSNWDYDALDAIIRGDADLGFTGRESHPRSKESLDLLPYFIDFEVIFSDLPVVYLRADHPALQGPWDLDQFLSFPHISTLWEKSEMWALDEVLCDLGRQREIALTTSSFEQSLFMAAQPNHHLITTAPNYCQRYTALMHPDLICLPIPLARHHQDKLLIPYTMIWHKRNTRNAKVMWLRETIKSLYGDTQV</sequence>
<dbReference type="InterPro" id="IPR036390">
    <property type="entry name" value="WH_DNA-bd_sf"/>
</dbReference>
<evidence type="ECO:0000256" key="3">
    <source>
        <dbReference type="ARBA" id="ARBA00023125"/>
    </source>
</evidence>
<dbReference type="Pfam" id="PF00126">
    <property type="entry name" value="HTH_1"/>
    <property type="match status" value="1"/>
</dbReference>
<dbReference type="CDD" id="cd08417">
    <property type="entry name" value="PBP2_Nitroaromatics_like"/>
    <property type="match status" value="1"/>
</dbReference>
<keyword evidence="3" id="KW-0238">DNA-binding</keyword>
<dbReference type="InterPro" id="IPR005119">
    <property type="entry name" value="LysR_subst-bd"/>
</dbReference>
<dbReference type="PROSITE" id="PS50931">
    <property type="entry name" value="HTH_LYSR"/>
    <property type="match status" value="1"/>
</dbReference>
<accession>A0A0Q2XZ74</accession>
<protein>
    <submittedName>
        <fullName evidence="6">Transcriptional regulator</fullName>
    </submittedName>
</protein>
<dbReference type="InterPro" id="IPR000847">
    <property type="entry name" value="LysR_HTH_N"/>
</dbReference>
<keyword evidence="7" id="KW-1185">Reference proteome</keyword>
<dbReference type="InterPro" id="IPR036388">
    <property type="entry name" value="WH-like_DNA-bd_sf"/>
</dbReference>
<dbReference type="Gene3D" id="3.40.190.10">
    <property type="entry name" value="Periplasmic binding protein-like II"/>
    <property type="match status" value="2"/>
</dbReference>
<evidence type="ECO:0000256" key="2">
    <source>
        <dbReference type="ARBA" id="ARBA00023015"/>
    </source>
</evidence>
<dbReference type="InParanoid" id="A0A0Q2XZ74"/>